<dbReference type="PROSITE" id="PS51808">
    <property type="entry name" value="CHCH"/>
    <property type="match status" value="1"/>
</dbReference>
<keyword evidence="7" id="KW-0812">Transmembrane</keyword>
<name>A0A1W2TFX0_ROSNE</name>
<sequence length="329" mass="34428">MYRAALRSTPRIASPLRRSCVQSSVAASGRRFASTVPADKKRGWKSSAARWGLAIGALYWYSTSTAFAEEPKLKTIQPPPQFSDDDLPTIEAVVARKRQEAEARAQKAAGPESKVVPELDTTALAAQTSPEAPANEVEADGQAAPAEGSPEALEQEASQQGAFNPETGEINWDCPCLGGMAHGPCGEEFKAAFSCFVYSKEEPKGMDCIDKFQHMQDCFRLHPEIYGEELADDDEAAAAADAAAPEGVLAKDAPAEDAAGDLATQPSSSESTKAAVPTKEVGEADVKTEETKSAGEKAVPTSSSSSSPSSSSSSASKKPSKAKAPATAE</sequence>
<dbReference type="GO" id="GO:0005758">
    <property type="term" value="C:mitochondrial intermembrane space"/>
    <property type="evidence" value="ECO:0007669"/>
    <property type="project" value="TreeGrafter"/>
</dbReference>
<evidence type="ECO:0000256" key="3">
    <source>
        <dbReference type="ARBA" id="ARBA00004164"/>
    </source>
</evidence>
<evidence type="ECO:0000256" key="20">
    <source>
        <dbReference type="ARBA" id="ARBA00033150"/>
    </source>
</evidence>
<keyword evidence="6" id="KW-0813">Transport</keyword>
<evidence type="ECO:0000256" key="15">
    <source>
        <dbReference type="ARBA" id="ARBA00023128"/>
    </source>
</evidence>
<comment type="subcellular location">
    <subcellularLocation>
        <location evidence="3">Mitochondrion inner membrane</location>
        <topology evidence="3">Single-pass type II membrane protein</topology>
        <orientation evidence="3">Intermembrane side</orientation>
    </subcellularLocation>
</comment>
<keyword evidence="14" id="KW-0811">Translocation</keyword>
<keyword evidence="24" id="KW-1185">Reference proteome</keyword>
<keyword evidence="8" id="KW-0999">Mitochondrion inner membrane</keyword>
<keyword evidence="11" id="KW-0735">Signal-anchor</keyword>
<proteinExistence type="predicted"/>
<evidence type="ECO:0000313" key="24">
    <source>
        <dbReference type="Proteomes" id="UP000054516"/>
    </source>
</evidence>
<evidence type="ECO:0000256" key="7">
    <source>
        <dbReference type="ARBA" id="ARBA00022692"/>
    </source>
</evidence>
<keyword evidence="10" id="KW-0809">Transit peptide</keyword>
<dbReference type="EMBL" id="DF977469">
    <property type="protein sequence ID" value="GAP86983.1"/>
    <property type="molecule type" value="Genomic_DNA"/>
</dbReference>
<dbReference type="PANTHER" id="PTHR21622">
    <property type="entry name" value="COILED-COIL-HELIX-COILED-COIL-HELIX DOMAIN CONTAINING 4"/>
    <property type="match status" value="1"/>
</dbReference>
<comment type="subunit">
    <text evidence="4">Monomer.</text>
</comment>
<evidence type="ECO:0000256" key="9">
    <source>
        <dbReference type="ARBA" id="ARBA00022927"/>
    </source>
</evidence>
<feature type="compositionally biased region" description="Basic and acidic residues" evidence="21">
    <location>
        <begin position="280"/>
        <end position="295"/>
    </location>
</feature>
<evidence type="ECO:0000256" key="4">
    <source>
        <dbReference type="ARBA" id="ARBA00011245"/>
    </source>
</evidence>
<comment type="cofactor">
    <cofactor evidence="2">
        <name>Cu(2+)</name>
        <dbReference type="ChEBI" id="CHEBI:29036"/>
    </cofactor>
</comment>
<dbReference type="STRING" id="77044.A0A1W2TFX0"/>
<feature type="compositionally biased region" description="Low complexity" evidence="21">
    <location>
        <begin position="302"/>
        <end position="329"/>
    </location>
</feature>
<accession>A0A1W2TFX0</accession>
<evidence type="ECO:0000256" key="12">
    <source>
        <dbReference type="ARBA" id="ARBA00022989"/>
    </source>
</evidence>
<evidence type="ECO:0000256" key="2">
    <source>
        <dbReference type="ARBA" id="ARBA00001973"/>
    </source>
</evidence>
<protein>
    <recommendedName>
        <fullName evidence="5">Mitochondrial intermembrane space import and assembly protein 40</fullName>
    </recommendedName>
    <alternativeName>
        <fullName evidence="20">Mitochondrial import inner membrane translocase TIM40</fullName>
    </alternativeName>
</protein>
<evidence type="ECO:0000256" key="11">
    <source>
        <dbReference type="ARBA" id="ARBA00022968"/>
    </source>
</evidence>
<keyword evidence="12" id="KW-1133">Transmembrane helix</keyword>
<comment type="function">
    <text evidence="19">Required for the import and folding of small cysteine-containing proteins (small Tim) in the mitochondrial intermembrane space (IMS). Forms a redox cycle with ERV1 that involves a disulfide relay system. Precursor proteins to be imported into the IMS are translocated in their reduced form into the mitochondria. The oxidized form of MIA40 forms a transient intermolecular disulfide bridge with the reduced precursor protein, resulting in oxidation of the precursor protein that now contains an intramolecular disulfide bond and is able to undergo folding in the IMS.</text>
</comment>
<keyword evidence="13" id="KW-0560">Oxidoreductase</keyword>
<evidence type="ECO:0000256" key="8">
    <source>
        <dbReference type="ARBA" id="ARBA00022792"/>
    </source>
</evidence>
<organism evidence="23">
    <name type="scientific">Rosellinia necatrix</name>
    <name type="common">White root-rot fungus</name>
    <dbReference type="NCBI Taxonomy" id="77044"/>
    <lineage>
        <taxon>Eukaryota</taxon>
        <taxon>Fungi</taxon>
        <taxon>Dikarya</taxon>
        <taxon>Ascomycota</taxon>
        <taxon>Pezizomycotina</taxon>
        <taxon>Sordariomycetes</taxon>
        <taxon>Xylariomycetidae</taxon>
        <taxon>Xylariales</taxon>
        <taxon>Xylariaceae</taxon>
        <taxon>Rosellinia</taxon>
    </lineage>
</organism>
<dbReference type="Proteomes" id="UP000054516">
    <property type="component" value="Unassembled WGS sequence"/>
</dbReference>
<evidence type="ECO:0000256" key="6">
    <source>
        <dbReference type="ARBA" id="ARBA00022448"/>
    </source>
</evidence>
<reference evidence="23" key="1">
    <citation type="submission" date="2016-03" db="EMBL/GenBank/DDBJ databases">
        <title>Draft genome sequence of Rosellinia necatrix.</title>
        <authorList>
            <person name="Kanematsu S."/>
        </authorList>
    </citation>
    <scope>NUCLEOTIDE SEQUENCE [LARGE SCALE GENOMIC DNA]</scope>
    <source>
        <strain evidence="23">W97</strain>
    </source>
</reference>
<dbReference type="PANTHER" id="PTHR21622:SF0">
    <property type="entry name" value="COILED-COIL-HELIX-COILED-COIL-HELIX DOMAIN CONTAINING 4"/>
    <property type="match status" value="1"/>
</dbReference>
<evidence type="ECO:0000259" key="22">
    <source>
        <dbReference type="Pfam" id="PF06747"/>
    </source>
</evidence>
<evidence type="ECO:0000256" key="13">
    <source>
        <dbReference type="ARBA" id="ARBA00023002"/>
    </source>
</evidence>
<dbReference type="GO" id="GO:0045041">
    <property type="term" value="P:protein import into mitochondrial intermembrane space"/>
    <property type="evidence" value="ECO:0007669"/>
    <property type="project" value="InterPro"/>
</dbReference>
<evidence type="ECO:0000256" key="10">
    <source>
        <dbReference type="ARBA" id="ARBA00022946"/>
    </source>
</evidence>
<keyword evidence="18" id="KW-0676">Redox-active center</keyword>
<evidence type="ECO:0000256" key="5">
    <source>
        <dbReference type="ARBA" id="ARBA00013714"/>
    </source>
</evidence>
<evidence type="ECO:0000256" key="18">
    <source>
        <dbReference type="ARBA" id="ARBA00023284"/>
    </source>
</evidence>
<dbReference type="FunFam" id="1.10.287.2900:FF:000002">
    <property type="entry name" value="Mitochondrial intermembrane space import and assembly protein"/>
    <property type="match status" value="1"/>
</dbReference>
<keyword evidence="9" id="KW-0653">Protein transport</keyword>
<gene>
    <name evidence="23" type="ORF">SAMD00023353_2401400</name>
</gene>
<comment type="cofactor">
    <cofactor evidence="1">
        <name>Zn(2+)</name>
        <dbReference type="ChEBI" id="CHEBI:29105"/>
    </cofactor>
</comment>
<evidence type="ECO:0000256" key="19">
    <source>
        <dbReference type="ARBA" id="ARBA00024980"/>
    </source>
</evidence>
<evidence type="ECO:0000256" key="21">
    <source>
        <dbReference type="SAM" id="MobiDB-lite"/>
    </source>
</evidence>
<dbReference type="OrthoDB" id="7481291at2759"/>
<feature type="domain" description="CHCH" evidence="22">
    <location>
        <begin position="185"/>
        <end position="220"/>
    </location>
</feature>
<dbReference type="GO" id="GO:0015035">
    <property type="term" value="F:protein-disulfide reductase activity"/>
    <property type="evidence" value="ECO:0007669"/>
    <property type="project" value="InterPro"/>
</dbReference>
<evidence type="ECO:0000256" key="14">
    <source>
        <dbReference type="ARBA" id="ARBA00023010"/>
    </source>
</evidence>
<feature type="region of interest" description="Disordered" evidence="21">
    <location>
        <begin position="232"/>
        <end position="329"/>
    </location>
</feature>
<dbReference type="InterPro" id="IPR039289">
    <property type="entry name" value="CHCHD4"/>
</dbReference>
<evidence type="ECO:0000256" key="1">
    <source>
        <dbReference type="ARBA" id="ARBA00001947"/>
    </source>
</evidence>
<dbReference type="OMA" id="PRSWKNT"/>
<keyword evidence="17" id="KW-1015">Disulfide bond</keyword>
<keyword evidence="16" id="KW-0472">Membrane</keyword>
<dbReference type="Gene3D" id="1.10.287.2900">
    <property type="match status" value="1"/>
</dbReference>
<dbReference type="GO" id="GO:0005743">
    <property type="term" value="C:mitochondrial inner membrane"/>
    <property type="evidence" value="ECO:0007669"/>
    <property type="project" value="UniProtKB-SubCell"/>
</dbReference>
<feature type="region of interest" description="Disordered" evidence="21">
    <location>
        <begin position="128"/>
        <end position="166"/>
    </location>
</feature>
<evidence type="ECO:0000256" key="17">
    <source>
        <dbReference type="ARBA" id="ARBA00023157"/>
    </source>
</evidence>
<dbReference type="AlphaFoldDB" id="A0A1W2TFX0"/>
<dbReference type="InterPro" id="IPR010625">
    <property type="entry name" value="CHCH"/>
</dbReference>
<evidence type="ECO:0000313" key="23">
    <source>
        <dbReference type="EMBL" id="GAP86983.1"/>
    </source>
</evidence>
<keyword evidence="15" id="KW-0496">Mitochondrion</keyword>
<evidence type="ECO:0000256" key="16">
    <source>
        <dbReference type="ARBA" id="ARBA00023136"/>
    </source>
</evidence>
<dbReference type="Pfam" id="PF06747">
    <property type="entry name" value="CHCH"/>
    <property type="match status" value="1"/>
</dbReference>